<feature type="domain" description="ABC transporter" evidence="7">
    <location>
        <begin position="12"/>
        <end position="244"/>
    </location>
</feature>
<dbReference type="GO" id="GO:0005524">
    <property type="term" value="F:ATP binding"/>
    <property type="evidence" value="ECO:0007669"/>
    <property type="project" value="UniProtKB-KW"/>
</dbReference>
<feature type="compositionally biased region" description="Low complexity" evidence="5">
    <location>
        <begin position="253"/>
        <end position="263"/>
    </location>
</feature>
<dbReference type="AlphaFoldDB" id="A0A6M5YL84"/>
<dbReference type="Gene3D" id="3.40.50.300">
    <property type="entry name" value="P-loop containing nucleotide triphosphate hydrolases"/>
    <property type="match status" value="1"/>
</dbReference>
<evidence type="ECO:0000256" key="2">
    <source>
        <dbReference type="ARBA" id="ARBA00022448"/>
    </source>
</evidence>
<dbReference type="SMART" id="SM00382">
    <property type="entry name" value="AAA"/>
    <property type="match status" value="1"/>
</dbReference>
<dbReference type="Proteomes" id="UP000503447">
    <property type="component" value="Chromosome"/>
</dbReference>
<evidence type="ECO:0000259" key="6">
    <source>
        <dbReference type="PROSITE" id="PS50056"/>
    </source>
</evidence>
<dbReference type="SUPFAM" id="SSF52799">
    <property type="entry name" value="(Phosphotyrosine protein) phosphatases II"/>
    <property type="match status" value="1"/>
</dbReference>
<reference evidence="9" key="1">
    <citation type="submission" date="2020-05" db="EMBL/GenBank/DDBJ databases">
        <title>Frigoriglobus tundricola gen. nov., sp. nov., a psychrotolerant cellulolytic planctomycete of the family Gemmataceae with two divergent copies of 16S rRNA gene.</title>
        <authorList>
            <person name="Kulichevskaya I.S."/>
            <person name="Ivanova A.A."/>
            <person name="Naumoff D.G."/>
            <person name="Beletsky A.V."/>
            <person name="Rijpstra W.I.C."/>
            <person name="Sinninghe Damste J.S."/>
            <person name="Mardanov A.V."/>
            <person name="Ravin N.V."/>
            <person name="Dedysh S.N."/>
        </authorList>
    </citation>
    <scope>NUCLEOTIDE SEQUENCE [LARGE SCALE GENOMIC DNA]</scope>
    <source>
        <strain evidence="9">PL17</strain>
    </source>
</reference>
<keyword evidence="9" id="KW-1185">Reference proteome</keyword>
<evidence type="ECO:0000313" key="8">
    <source>
        <dbReference type="EMBL" id="QJW94777.1"/>
    </source>
</evidence>
<evidence type="ECO:0000256" key="4">
    <source>
        <dbReference type="ARBA" id="ARBA00022840"/>
    </source>
</evidence>
<dbReference type="KEGG" id="ftj:FTUN_2300"/>
<dbReference type="Pfam" id="PF22785">
    <property type="entry name" value="Tc-R-P"/>
    <property type="match status" value="1"/>
</dbReference>
<evidence type="ECO:0000256" key="5">
    <source>
        <dbReference type="SAM" id="MobiDB-lite"/>
    </source>
</evidence>
<name>A0A6M5YL84_9BACT</name>
<dbReference type="PROSITE" id="PS50893">
    <property type="entry name" value="ABC_TRANSPORTER_2"/>
    <property type="match status" value="1"/>
</dbReference>
<dbReference type="InterPro" id="IPR016130">
    <property type="entry name" value="Tyr_Pase_AS"/>
</dbReference>
<dbReference type="InterPro" id="IPR003439">
    <property type="entry name" value="ABC_transporter-like_ATP-bd"/>
</dbReference>
<dbReference type="InterPro" id="IPR029021">
    <property type="entry name" value="Prot-tyrosine_phosphatase-like"/>
</dbReference>
<dbReference type="FunFam" id="3.90.190.10:FF:000157">
    <property type="entry name" value="Protein-tyrosine phosphatase"/>
    <property type="match status" value="1"/>
</dbReference>
<dbReference type="SUPFAM" id="SSF52540">
    <property type="entry name" value="P-loop containing nucleoside triphosphate hydrolases"/>
    <property type="match status" value="1"/>
</dbReference>
<protein>
    <recommendedName>
        <fullName evidence="10">ABC transporter domain-containing protein</fullName>
    </recommendedName>
</protein>
<keyword evidence="2" id="KW-0813">Transport</keyword>
<keyword evidence="4" id="KW-0067">ATP-binding</keyword>
<sequence length="439" mass="47243">MSEPTAPAETVLQLRGYGVAFGEQTVLSGVTLSVPARGAVALLGPVCTGKSTLLRSLAGFNDSQPSFRWWGTVTYAGGPLGRAERPALVSQNARLLLDTVFENLASGLPERNALTRAQQHDVIVRLLERAGLGVLTGGLTREVIGLPLGLQRRLAVTRTAAANPRLLLLDEPTAGLPDDAAGALLDLIRAEAGRRAILMVTHNQEHARAVASRVALLASGRVCEEGATDRFFRAPQSDLAQQFVRTGSCPTTDPAAPAGAPDAAPDEHPAPGPVPPAAYGPRGFHWLKPGRLGGTPRPGILYDVRYDLEALKRVGVRVLVTLEEEPFDPHLLREYDIEPLFVPVPDMGAPSVATTRALCARIEQYLQCETTVAIHCRAGLGRTGTQLACQLIWEGCSPLAALERVRQIEPRWVQSDAQVQHLKVFARALWGEAERRTRD</sequence>
<dbReference type="GO" id="GO:0016887">
    <property type="term" value="F:ATP hydrolysis activity"/>
    <property type="evidence" value="ECO:0007669"/>
    <property type="project" value="InterPro"/>
</dbReference>
<feature type="region of interest" description="Disordered" evidence="5">
    <location>
        <begin position="246"/>
        <end position="277"/>
    </location>
</feature>
<dbReference type="RefSeq" id="WP_171470698.1">
    <property type="nucleotide sequence ID" value="NZ_CP053452.2"/>
</dbReference>
<dbReference type="InterPro" id="IPR050086">
    <property type="entry name" value="MetN_ABC_transporter-like"/>
</dbReference>
<evidence type="ECO:0000259" key="7">
    <source>
        <dbReference type="PROSITE" id="PS50893"/>
    </source>
</evidence>
<evidence type="ECO:0000313" key="9">
    <source>
        <dbReference type="Proteomes" id="UP000503447"/>
    </source>
</evidence>
<dbReference type="PANTHER" id="PTHR43166">
    <property type="entry name" value="AMINO ACID IMPORT ATP-BINDING PROTEIN"/>
    <property type="match status" value="1"/>
</dbReference>
<dbReference type="InterPro" id="IPR027417">
    <property type="entry name" value="P-loop_NTPase"/>
</dbReference>
<dbReference type="InterPro" id="IPR000387">
    <property type="entry name" value="Tyr_Pase_dom"/>
</dbReference>
<dbReference type="PANTHER" id="PTHR43166:SF4">
    <property type="entry name" value="PHOSPHONATES IMPORT ATP-BINDING PROTEIN PHNC"/>
    <property type="match status" value="1"/>
</dbReference>
<comment type="similarity">
    <text evidence="1">Belongs to the ABC transporter superfamily.</text>
</comment>
<evidence type="ECO:0008006" key="10">
    <source>
        <dbReference type="Google" id="ProtNLM"/>
    </source>
</evidence>
<organism evidence="8 9">
    <name type="scientific">Frigoriglobus tundricola</name>
    <dbReference type="NCBI Taxonomy" id="2774151"/>
    <lineage>
        <taxon>Bacteria</taxon>
        <taxon>Pseudomonadati</taxon>
        <taxon>Planctomycetota</taxon>
        <taxon>Planctomycetia</taxon>
        <taxon>Gemmatales</taxon>
        <taxon>Gemmataceae</taxon>
        <taxon>Frigoriglobus</taxon>
    </lineage>
</organism>
<proteinExistence type="inferred from homology"/>
<dbReference type="PROSITE" id="PS00383">
    <property type="entry name" value="TYR_PHOSPHATASE_1"/>
    <property type="match status" value="1"/>
</dbReference>
<dbReference type="Pfam" id="PF00005">
    <property type="entry name" value="ABC_tran"/>
    <property type="match status" value="1"/>
</dbReference>
<dbReference type="EMBL" id="CP053452">
    <property type="protein sequence ID" value="QJW94777.1"/>
    <property type="molecule type" value="Genomic_DNA"/>
</dbReference>
<dbReference type="InterPro" id="IPR003593">
    <property type="entry name" value="AAA+_ATPase"/>
</dbReference>
<dbReference type="Gene3D" id="3.90.190.10">
    <property type="entry name" value="Protein tyrosine phosphatase superfamily"/>
    <property type="match status" value="1"/>
</dbReference>
<accession>A0A6M5YL84</accession>
<gene>
    <name evidence="8" type="ORF">FTUN_2300</name>
</gene>
<keyword evidence="3" id="KW-0547">Nucleotide-binding</keyword>
<evidence type="ECO:0000256" key="3">
    <source>
        <dbReference type="ARBA" id="ARBA00022741"/>
    </source>
</evidence>
<evidence type="ECO:0000256" key="1">
    <source>
        <dbReference type="ARBA" id="ARBA00005417"/>
    </source>
</evidence>
<feature type="domain" description="Tyrosine specific protein phosphatases" evidence="6">
    <location>
        <begin position="372"/>
        <end position="420"/>
    </location>
</feature>
<dbReference type="PROSITE" id="PS50056">
    <property type="entry name" value="TYR_PHOSPHATASE_2"/>
    <property type="match status" value="1"/>
</dbReference>